<feature type="compositionally biased region" description="Low complexity" evidence="1">
    <location>
        <begin position="272"/>
        <end position="317"/>
    </location>
</feature>
<gene>
    <name evidence="3" type="ORF">CONLIGDRAFT_211228</name>
</gene>
<evidence type="ECO:0000313" key="3">
    <source>
        <dbReference type="EMBL" id="OIW34128.1"/>
    </source>
</evidence>
<sequence>MATLLSLLLACASLGSATPVGPRTVSSLNEAAFAEAQQRDNGATRAFSNVQIKTSDGQCLFVDQLSGDFRANLTPIQVGACGATDGQGWDIITSGKHNNAANSMIIVSTLTQACFNFDPRRAAGNQVLLFSCGGRADGGGDVTNSQLFPFNGGSGPLSFQPENDAGSCFTVKGNVLDVAQCNSGDAKQSFTFGGAAAAGGNGDGNSGKTTAASSSGETGAASTTASATATSAKATEASKDTAVASKSSTTCTQRTRTVTASAVNNDRPGNQEATSAPSSSQAEETASATEETASATGTSSSASGSSSAVGTTNAGAAIANPTTPVPVSRAGGTLNPTAAAESQQRDDTATRAFSEVEIRAPNGQCLSVDPTAGDFRQNLIPIGLVDCGGTPNEKWDVITAGKHNNAKNSALIVSSLTQGCMSFDGRRQAGDTVTLFSCGGRADGGGDTNAGQLVPFIGALSFAFAPESENNKTCILPGNGRLDSGPCPTELGPQLFSIFP</sequence>
<feature type="compositionally biased region" description="Low complexity" evidence="1">
    <location>
        <begin position="245"/>
        <end position="261"/>
    </location>
</feature>
<keyword evidence="2" id="KW-0732">Signal</keyword>
<dbReference type="AlphaFoldDB" id="A0A1J7JVQ1"/>
<dbReference type="OrthoDB" id="5383818at2759"/>
<dbReference type="Proteomes" id="UP000182658">
    <property type="component" value="Unassembled WGS sequence"/>
</dbReference>
<dbReference type="EMBL" id="KV875094">
    <property type="protein sequence ID" value="OIW34128.1"/>
    <property type="molecule type" value="Genomic_DNA"/>
</dbReference>
<name>A0A1J7JVQ1_9PEZI</name>
<evidence type="ECO:0000256" key="1">
    <source>
        <dbReference type="SAM" id="MobiDB-lite"/>
    </source>
</evidence>
<protein>
    <recommendedName>
        <fullName evidence="5">Ricin B lectin domain-containing protein</fullName>
    </recommendedName>
</protein>
<proteinExistence type="predicted"/>
<dbReference type="PROSITE" id="PS50231">
    <property type="entry name" value="RICIN_B_LECTIN"/>
    <property type="match status" value="2"/>
</dbReference>
<dbReference type="Gene3D" id="2.80.10.50">
    <property type="match status" value="2"/>
</dbReference>
<dbReference type="InParanoid" id="A0A1J7JVQ1"/>
<feature type="compositionally biased region" description="Low complexity" evidence="1">
    <location>
        <begin position="206"/>
        <end position="235"/>
    </location>
</feature>
<dbReference type="STRING" id="1408157.A0A1J7JVQ1"/>
<dbReference type="InterPro" id="IPR035992">
    <property type="entry name" value="Ricin_B-like_lectins"/>
</dbReference>
<organism evidence="3 4">
    <name type="scientific">Coniochaeta ligniaria NRRL 30616</name>
    <dbReference type="NCBI Taxonomy" id="1408157"/>
    <lineage>
        <taxon>Eukaryota</taxon>
        <taxon>Fungi</taxon>
        <taxon>Dikarya</taxon>
        <taxon>Ascomycota</taxon>
        <taxon>Pezizomycotina</taxon>
        <taxon>Sordariomycetes</taxon>
        <taxon>Sordariomycetidae</taxon>
        <taxon>Coniochaetales</taxon>
        <taxon>Coniochaetaceae</taxon>
        <taxon>Coniochaeta</taxon>
    </lineage>
</organism>
<feature type="region of interest" description="Disordered" evidence="1">
    <location>
        <begin position="198"/>
        <end position="350"/>
    </location>
</feature>
<feature type="signal peptide" evidence="2">
    <location>
        <begin position="1"/>
        <end position="17"/>
    </location>
</feature>
<reference evidence="3 4" key="1">
    <citation type="submission" date="2016-10" db="EMBL/GenBank/DDBJ databases">
        <title>Draft genome sequence of Coniochaeta ligniaria NRRL30616, a lignocellulolytic fungus for bioabatement of inhibitors in plant biomass hydrolysates.</title>
        <authorList>
            <consortium name="DOE Joint Genome Institute"/>
            <person name="Jimenez D.J."/>
            <person name="Hector R.E."/>
            <person name="Riley R."/>
            <person name="Sun H."/>
            <person name="Grigoriev I.V."/>
            <person name="Van Elsas J.D."/>
            <person name="Nichols N.N."/>
        </authorList>
    </citation>
    <scope>NUCLEOTIDE SEQUENCE [LARGE SCALE GENOMIC DNA]</scope>
    <source>
        <strain evidence="3 4">NRRL 30616</strain>
    </source>
</reference>
<evidence type="ECO:0008006" key="5">
    <source>
        <dbReference type="Google" id="ProtNLM"/>
    </source>
</evidence>
<dbReference type="SUPFAM" id="SSF50370">
    <property type="entry name" value="Ricin B-like lectins"/>
    <property type="match status" value="2"/>
</dbReference>
<evidence type="ECO:0000313" key="4">
    <source>
        <dbReference type="Proteomes" id="UP000182658"/>
    </source>
</evidence>
<feature type="chain" id="PRO_5012882319" description="Ricin B lectin domain-containing protein" evidence="2">
    <location>
        <begin position="18"/>
        <end position="500"/>
    </location>
</feature>
<evidence type="ECO:0000256" key="2">
    <source>
        <dbReference type="SAM" id="SignalP"/>
    </source>
</evidence>
<accession>A0A1J7JVQ1</accession>
<keyword evidence="4" id="KW-1185">Reference proteome</keyword>